<comment type="caution">
    <text evidence="1">The sequence shown here is derived from an EMBL/GenBank/DDBJ whole genome shotgun (WGS) entry which is preliminary data.</text>
</comment>
<dbReference type="EMBL" id="JBBYAF010000046">
    <property type="protein sequence ID" value="MEL3974251.1"/>
    <property type="molecule type" value="Genomic_DNA"/>
</dbReference>
<organism evidence="1 2">
    <name type="scientific">Rossellomorea oryzaecorticis</name>
    <dbReference type="NCBI Taxonomy" id="1396505"/>
    <lineage>
        <taxon>Bacteria</taxon>
        <taxon>Bacillati</taxon>
        <taxon>Bacillota</taxon>
        <taxon>Bacilli</taxon>
        <taxon>Bacillales</taxon>
        <taxon>Bacillaceae</taxon>
        <taxon>Rossellomorea</taxon>
    </lineage>
</organism>
<accession>A0ABU9KDQ8</accession>
<sequence>MTMWIILFASLFILFAIAEEVIYYILRTRVIENNHPAKEGKIKSLYKKVKLKLSPS</sequence>
<evidence type="ECO:0000313" key="2">
    <source>
        <dbReference type="Proteomes" id="UP001389717"/>
    </source>
</evidence>
<dbReference type="RefSeq" id="WP_341985769.1">
    <property type="nucleotide sequence ID" value="NZ_JBBYAF010000046.1"/>
</dbReference>
<keyword evidence="2" id="KW-1185">Reference proteome</keyword>
<gene>
    <name evidence="1" type="ORF">AAEO50_18345</name>
</gene>
<evidence type="ECO:0000313" key="1">
    <source>
        <dbReference type="EMBL" id="MEL3974251.1"/>
    </source>
</evidence>
<evidence type="ECO:0008006" key="3">
    <source>
        <dbReference type="Google" id="ProtNLM"/>
    </source>
</evidence>
<protein>
    <recommendedName>
        <fullName evidence="3">ATP synthase F0 subunit 8</fullName>
    </recommendedName>
</protein>
<dbReference type="Proteomes" id="UP001389717">
    <property type="component" value="Unassembled WGS sequence"/>
</dbReference>
<name>A0ABU9KDQ8_9BACI</name>
<proteinExistence type="predicted"/>
<reference evidence="1 2" key="1">
    <citation type="submission" date="2024-04" db="EMBL/GenBank/DDBJ databases">
        <title>Bacillus oryzaecorticis sp. nov., a moderately halophilic bacterium isolated from rice husks.</title>
        <authorList>
            <person name="Zhu H.-S."/>
        </authorList>
    </citation>
    <scope>NUCLEOTIDE SEQUENCE [LARGE SCALE GENOMIC DNA]</scope>
    <source>
        <strain evidence="1 2">ZC255</strain>
    </source>
</reference>